<dbReference type="Proteomes" id="UP000199312">
    <property type="component" value="Unassembled WGS sequence"/>
</dbReference>
<evidence type="ECO:0000313" key="2">
    <source>
        <dbReference type="EMBL" id="SFS39463.1"/>
    </source>
</evidence>
<keyword evidence="1" id="KW-0472">Membrane</keyword>
<protein>
    <recommendedName>
        <fullName evidence="4">Outer membrane protein beta-barrel domain-containing protein</fullName>
    </recommendedName>
</protein>
<keyword evidence="1" id="KW-1133">Transmembrane helix</keyword>
<gene>
    <name evidence="2" type="ORF">SAMN04488006_1023</name>
</gene>
<name>A0A1I6PH23_9FLAO</name>
<organism evidence="2 3">
    <name type="scientific">Lutibacter maritimus</name>
    <dbReference type="NCBI Taxonomy" id="593133"/>
    <lineage>
        <taxon>Bacteria</taxon>
        <taxon>Pseudomonadati</taxon>
        <taxon>Bacteroidota</taxon>
        <taxon>Flavobacteriia</taxon>
        <taxon>Flavobacteriales</taxon>
        <taxon>Flavobacteriaceae</taxon>
        <taxon>Lutibacter</taxon>
    </lineage>
</organism>
<feature type="transmembrane region" description="Helical" evidence="1">
    <location>
        <begin position="45"/>
        <end position="68"/>
    </location>
</feature>
<proteinExistence type="predicted"/>
<evidence type="ECO:0000313" key="3">
    <source>
        <dbReference type="Proteomes" id="UP000199312"/>
    </source>
</evidence>
<evidence type="ECO:0008006" key="4">
    <source>
        <dbReference type="Google" id="ProtNLM"/>
    </source>
</evidence>
<dbReference type="AlphaFoldDB" id="A0A1I6PH23"/>
<accession>A0A1I6PH23</accession>
<dbReference type="STRING" id="593133.SAMN04488006_1023"/>
<reference evidence="3" key="1">
    <citation type="submission" date="2016-10" db="EMBL/GenBank/DDBJ databases">
        <authorList>
            <person name="Varghese N."/>
            <person name="Submissions S."/>
        </authorList>
    </citation>
    <scope>NUCLEOTIDE SEQUENCE [LARGE SCALE GENOMIC DNA]</scope>
    <source>
        <strain evidence="3">DSM 24450</strain>
    </source>
</reference>
<dbReference type="OrthoDB" id="1113942at2"/>
<dbReference type="EMBL" id="FOZP01000002">
    <property type="protein sequence ID" value="SFS39463.1"/>
    <property type="molecule type" value="Genomic_DNA"/>
</dbReference>
<evidence type="ECO:0000256" key="1">
    <source>
        <dbReference type="SAM" id="Phobius"/>
    </source>
</evidence>
<dbReference type="RefSeq" id="WP_090223434.1">
    <property type="nucleotide sequence ID" value="NZ_FOZP01000002.1"/>
</dbReference>
<keyword evidence="3" id="KW-1185">Reference proteome</keyword>
<keyword evidence="1" id="KW-0812">Transmembrane</keyword>
<sequence length="399" mass="44527">MRDYKNIDRIFQENLKNLEVFPPNKAWNAIEKQIVVQPVKRRIPFWVKLSSIAALFVLFFSVGTIYLMPESRFSKNFLLDRSIKKDTIEPETNTVTTVQSKKTIIKTPATKDLNLEGSKSNQNIVQNDNEFENEAEETNTNSTLNKVNKFLLSDASEHSFKNRNDAEKATNKNGKFTVATIFAPIYVNSLGDGSGVDSQFSNNSSSGNSSYSYGVKFAYELNNKFTLQSGVNLINLGFTTNNVYVNSAVSVIGFSNISAEPMLSRNASTAVTKSNSIDVNKASLNQVFGYVEIPVELKYNVTDGKFGINLVGGFSTLLLNRDEVFIETNDFSQSLGSSNNLRSVNFSGNIGVDIDYLIHKNLYINVSPMFKMQTNTFSKNSGSLQPYYLGVYTGLNYKF</sequence>